<feature type="transmembrane region" description="Helical" evidence="2">
    <location>
        <begin position="212"/>
        <end position="231"/>
    </location>
</feature>
<feature type="domain" description="DUF6594" evidence="3">
    <location>
        <begin position="181"/>
        <end position="275"/>
    </location>
</feature>
<dbReference type="AlphaFoldDB" id="A0A6A5TG62"/>
<reference evidence="4" key="1">
    <citation type="journal article" date="2020" name="Stud. Mycol.">
        <title>101 Dothideomycetes genomes: a test case for predicting lifestyles and emergence of pathogens.</title>
        <authorList>
            <person name="Haridas S."/>
            <person name="Albert R."/>
            <person name="Binder M."/>
            <person name="Bloem J."/>
            <person name="Labutti K."/>
            <person name="Salamov A."/>
            <person name="Andreopoulos B."/>
            <person name="Baker S."/>
            <person name="Barry K."/>
            <person name="Bills G."/>
            <person name="Bluhm B."/>
            <person name="Cannon C."/>
            <person name="Castanera R."/>
            <person name="Culley D."/>
            <person name="Daum C."/>
            <person name="Ezra D."/>
            <person name="Gonzalez J."/>
            <person name="Henrissat B."/>
            <person name="Kuo A."/>
            <person name="Liang C."/>
            <person name="Lipzen A."/>
            <person name="Lutzoni F."/>
            <person name="Magnuson J."/>
            <person name="Mondo S."/>
            <person name="Nolan M."/>
            <person name="Ohm R."/>
            <person name="Pangilinan J."/>
            <person name="Park H.-J."/>
            <person name="Ramirez L."/>
            <person name="Alfaro M."/>
            <person name="Sun H."/>
            <person name="Tritt A."/>
            <person name="Yoshinaga Y."/>
            <person name="Zwiers L.-H."/>
            <person name="Turgeon B."/>
            <person name="Goodwin S."/>
            <person name="Spatafora J."/>
            <person name="Crous P."/>
            <person name="Grigoriev I."/>
        </authorList>
    </citation>
    <scope>NUCLEOTIDE SEQUENCE</scope>
    <source>
        <strain evidence="4">CBS 675.92</strain>
    </source>
</reference>
<keyword evidence="2" id="KW-1133">Transmembrane helix</keyword>
<feature type="non-terminal residue" evidence="4">
    <location>
        <position position="1"/>
    </location>
</feature>
<feature type="transmembrane region" description="Helical" evidence="2">
    <location>
        <begin position="238"/>
        <end position="255"/>
    </location>
</feature>
<proteinExistence type="predicted"/>
<sequence length="282" mass="31949">PRRSEESHNQPTPRRSAESHNQPSQLGSDEIRRQETQKPSTDRPNADITEATAFDRQIDALLLYLHSEDIFHAHRTPTGNQTETTLVLSFAALNRMRMRKLQAQLVEKIMLMHFRNEIPEGWEDLLSKYIASVRDNDFVQTTAHRVDDPFTVDCRRLADADVLKKGLACISDRGEEWKDVAFPKSRDKKNSPWSIGGGNRKQKYTTARIDRFLFGIIGGTLLVGPMWLMVLHKTKMTGLISTTVFVFAFILLMVYQLDTPFTVLAATAAYAAVLVVFVGTNN</sequence>
<keyword evidence="2" id="KW-0812">Transmembrane</keyword>
<organism evidence="4 5">
    <name type="scientific">Byssothecium circinans</name>
    <dbReference type="NCBI Taxonomy" id="147558"/>
    <lineage>
        <taxon>Eukaryota</taxon>
        <taxon>Fungi</taxon>
        <taxon>Dikarya</taxon>
        <taxon>Ascomycota</taxon>
        <taxon>Pezizomycotina</taxon>
        <taxon>Dothideomycetes</taxon>
        <taxon>Pleosporomycetidae</taxon>
        <taxon>Pleosporales</taxon>
        <taxon>Massarineae</taxon>
        <taxon>Massarinaceae</taxon>
        <taxon>Byssothecium</taxon>
    </lineage>
</organism>
<dbReference type="OrthoDB" id="3546297at2759"/>
<dbReference type="InterPro" id="IPR046529">
    <property type="entry name" value="DUF6594"/>
</dbReference>
<feature type="transmembrane region" description="Helical" evidence="2">
    <location>
        <begin position="261"/>
        <end position="280"/>
    </location>
</feature>
<name>A0A6A5TG62_9PLEO</name>
<evidence type="ECO:0000259" key="3">
    <source>
        <dbReference type="Pfam" id="PF20237"/>
    </source>
</evidence>
<feature type="compositionally biased region" description="Basic and acidic residues" evidence="1">
    <location>
        <begin position="29"/>
        <end position="45"/>
    </location>
</feature>
<evidence type="ECO:0000256" key="2">
    <source>
        <dbReference type="SAM" id="Phobius"/>
    </source>
</evidence>
<dbReference type="EMBL" id="ML977014">
    <property type="protein sequence ID" value="KAF1951815.1"/>
    <property type="molecule type" value="Genomic_DNA"/>
</dbReference>
<keyword evidence="5" id="KW-1185">Reference proteome</keyword>
<keyword evidence="2" id="KW-0472">Membrane</keyword>
<protein>
    <recommendedName>
        <fullName evidence="3">DUF6594 domain-containing protein</fullName>
    </recommendedName>
</protein>
<gene>
    <name evidence="4" type="ORF">CC80DRAFT_495708</name>
</gene>
<evidence type="ECO:0000256" key="1">
    <source>
        <dbReference type="SAM" id="MobiDB-lite"/>
    </source>
</evidence>
<feature type="region of interest" description="Disordered" evidence="1">
    <location>
        <begin position="1"/>
        <end position="48"/>
    </location>
</feature>
<dbReference type="Proteomes" id="UP000800035">
    <property type="component" value="Unassembled WGS sequence"/>
</dbReference>
<evidence type="ECO:0000313" key="4">
    <source>
        <dbReference type="EMBL" id="KAF1951815.1"/>
    </source>
</evidence>
<accession>A0A6A5TG62</accession>
<feature type="compositionally biased region" description="Polar residues" evidence="1">
    <location>
        <begin position="9"/>
        <end position="27"/>
    </location>
</feature>
<dbReference type="Pfam" id="PF20237">
    <property type="entry name" value="DUF6594"/>
    <property type="match status" value="1"/>
</dbReference>
<evidence type="ECO:0000313" key="5">
    <source>
        <dbReference type="Proteomes" id="UP000800035"/>
    </source>
</evidence>